<dbReference type="GO" id="GO:0004527">
    <property type="term" value="F:exonuclease activity"/>
    <property type="evidence" value="ECO:0007669"/>
    <property type="project" value="UniProtKB-KW"/>
</dbReference>
<dbReference type="PANTHER" id="PTHR11371:SF31">
    <property type="entry name" value="EXTRACELLULAR NUCLEASE"/>
    <property type="match status" value="1"/>
</dbReference>
<evidence type="ECO:0000313" key="6">
    <source>
        <dbReference type="EMBL" id="TWT70487.1"/>
    </source>
</evidence>
<evidence type="ECO:0000256" key="4">
    <source>
        <dbReference type="SAM" id="MobiDB-lite"/>
    </source>
</evidence>
<comment type="similarity">
    <text evidence="1">Belongs to the DNase I family.</text>
</comment>
<dbReference type="Pfam" id="PF03372">
    <property type="entry name" value="Exo_endo_phos"/>
    <property type="match status" value="1"/>
</dbReference>
<evidence type="ECO:0000313" key="7">
    <source>
        <dbReference type="Proteomes" id="UP000317238"/>
    </source>
</evidence>
<gene>
    <name evidence="6" type="ORF">Pan14r_27930</name>
</gene>
<dbReference type="PANTHER" id="PTHR11371">
    <property type="entry name" value="DEOXYRIBONUCLEASE"/>
    <property type="match status" value="1"/>
</dbReference>
<dbReference type="RefSeq" id="WP_197203643.1">
    <property type="nucleotide sequence ID" value="NZ_SJPL01000001.1"/>
</dbReference>
<name>A0A5C5Y4C2_9PLAN</name>
<dbReference type="Gene3D" id="3.60.10.10">
    <property type="entry name" value="Endonuclease/exonuclease/phosphatase"/>
    <property type="match status" value="1"/>
</dbReference>
<evidence type="ECO:0000256" key="2">
    <source>
        <dbReference type="ARBA" id="ARBA00022722"/>
    </source>
</evidence>
<dbReference type="EMBL" id="SJPL01000001">
    <property type="protein sequence ID" value="TWT70487.1"/>
    <property type="molecule type" value="Genomic_DNA"/>
</dbReference>
<dbReference type="SMART" id="SM00476">
    <property type="entry name" value="DNaseIc"/>
    <property type="match status" value="1"/>
</dbReference>
<feature type="region of interest" description="Disordered" evidence="4">
    <location>
        <begin position="353"/>
        <end position="386"/>
    </location>
</feature>
<dbReference type="AlphaFoldDB" id="A0A5C5Y4C2"/>
<comment type="caution">
    <text evidence="6">The sequence shown here is derived from an EMBL/GenBank/DDBJ whole genome shotgun (WGS) entry which is preliminary data.</text>
</comment>
<reference evidence="6 7" key="1">
    <citation type="submission" date="2019-02" db="EMBL/GenBank/DDBJ databases">
        <title>Deep-cultivation of Planctomycetes and their phenomic and genomic characterization uncovers novel biology.</title>
        <authorList>
            <person name="Wiegand S."/>
            <person name="Jogler M."/>
            <person name="Boedeker C."/>
            <person name="Pinto D."/>
            <person name="Vollmers J."/>
            <person name="Rivas-Marin E."/>
            <person name="Kohn T."/>
            <person name="Peeters S.H."/>
            <person name="Heuer A."/>
            <person name="Rast P."/>
            <person name="Oberbeckmann S."/>
            <person name="Bunk B."/>
            <person name="Jeske O."/>
            <person name="Meyerdierks A."/>
            <person name="Storesund J.E."/>
            <person name="Kallscheuer N."/>
            <person name="Luecker S."/>
            <person name="Lage O.M."/>
            <person name="Pohl T."/>
            <person name="Merkel B.J."/>
            <person name="Hornburger P."/>
            <person name="Mueller R.-W."/>
            <person name="Bruemmer F."/>
            <person name="Labrenz M."/>
            <person name="Spormann A.M."/>
            <person name="Op Den Camp H."/>
            <person name="Overmann J."/>
            <person name="Amann R."/>
            <person name="Jetten M.S.M."/>
            <person name="Mascher T."/>
            <person name="Medema M.H."/>
            <person name="Devos D.P."/>
            <person name="Kaster A.-K."/>
            <person name="Ovreas L."/>
            <person name="Rohde M."/>
            <person name="Galperin M.Y."/>
            <person name="Jogler C."/>
        </authorList>
    </citation>
    <scope>NUCLEOTIDE SEQUENCE [LARGE SCALE GENOMIC DNA]</scope>
    <source>
        <strain evidence="6 7">Pan14r</strain>
    </source>
</reference>
<keyword evidence="7" id="KW-1185">Reference proteome</keyword>
<dbReference type="GO" id="GO:0004519">
    <property type="term" value="F:endonuclease activity"/>
    <property type="evidence" value="ECO:0007669"/>
    <property type="project" value="UniProtKB-KW"/>
</dbReference>
<organism evidence="6 7">
    <name type="scientific">Crateriforma conspicua</name>
    <dbReference type="NCBI Taxonomy" id="2527996"/>
    <lineage>
        <taxon>Bacteria</taxon>
        <taxon>Pseudomonadati</taxon>
        <taxon>Planctomycetota</taxon>
        <taxon>Planctomycetia</taxon>
        <taxon>Planctomycetales</taxon>
        <taxon>Planctomycetaceae</taxon>
        <taxon>Crateriforma</taxon>
    </lineage>
</organism>
<dbReference type="Proteomes" id="UP000317238">
    <property type="component" value="Unassembled WGS sequence"/>
</dbReference>
<keyword evidence="2" id="KW-0540">Nuclease</keyword>
<dbReference type="PRINTS" id="PR00130">
    <property type="entry name" value="DNASEI"/>
</dbReference>
<evidence type="ECO:0000256" key="1">
    <source>
        <dbReference type="ARBA" id="ARBA00007359"/>
    </source>
</evidence>
<dbReference type="InterPro" id="IPR005135">
    <property type="entry name" value="Endo/exonuclease/phosphatase"/>
</dbReference>
<evidence type="ECO:0000256" key="3">
    <source>
        <dbReference type="ARBA" id="ARBA00022801"/>
    </source>
</evidence>
<dbReference type="SUPFAM" id="SSF56219">
    <property type="entry name" value="DNase I-like"/>
    <property type="match status" value="1"/>
</dbReference>
<proteinExistence type="inferred from homology"/>
<dbReference type="GO" id="GO:0004536">
    <property type="term" value="F:DNA nuclease activity"/>
    <property type="evidence" value="ECO:0007669"/>
    <property type="project" value="InterPro"/>
</dbReference>
<evidence type="ECO:0000259" key="5">
    <source>
        <dbReference type="Pfam" id="PF03372"/>
    </source>
</evidence>
<keyword evidence="6" id="KW-0269">Exonuclease</keyword>
<sequence length="386" mass="42806">MGLLFNKKRRRRSKSRSLLGSLPLVRWIGPGLTGGGILATMLGAFTGQIDLPSLDKYRGESPPIEMRPISLRQLGEKSAETIRVATFNIQVFAEAKSNNRTVMQQIAGIVANFDVVAIQEVKSKGVALDRLMEILNQDVPRGGRPHYQAVMSQPLGRTNQKEHYAFVWDDRRIALVPDSQYVVQDGEPNSESDFLHREPMVASFQVRPAPNQTRPPFRFTMINMHTDPDEVRGDSRTNEMNVLDDVFNNIRSWEYSQHGEDDYMLVGDLNVDVPNLGEMGQIPGIASLAGGLTTNTARSKTYDHILIDRYTTQEFIPGRAGVVDFVNDLGITSEQAKAISDHLPVFAEFSAFEIPPPSPDQSTTNVASRGAAETSGGNRAANRLRR</sequence>
<feature type="domain" description="Endonuclease/exonuclease/phosphatase" evidence="5">
    <location>
        <begin position="85"/>
        <end position="272"/>
    </location>
</feature>
<keyword evidence="6" id="KW-0255">Endonuclease</keyword>
<dbReference type="InterPro" id="IPR016202">
    <property type="entry name" value="DNase_I"/>
</dbReference>
<dbReference type="InterPro" id="IPR036691">
    <property type="entry name" value="Endo/exonu/phosph_ase_sf"/>
</dbReference>
<accession>A0A5C5Y4C2</accession>
<dbReference type="GO" id="GO:0006308">
    <property type="term" value="P:DNA catabolic process"/>
    <property type="evidence" value="ECO:0007669"/>
    <property type="project" value="InterPro"/>
</dbReference>
<protein>
    <submittedName>
        <fullName evidence="6">Endonuclease/Exonuclease/phosphatase family protein</fullName>
    </submittedName>
</protein>
<keyword evidence="3" id="KW-0378">Hydrolase</keyword>